<protein>
    <recommendedName>
        <fullName evidence="1">3'-5' exonuclease domain-containing protein</fullName>
    </recommendedName>
</protein>
<dbReference type="Gene3D" id="3.30.420.10">
    <property type="entry name" value="Ribonuclease H-like superfamily/Ribonuclease H"/>
    <property type="match status" value="1"/>
</dbReference>
<dbReference type="AlphaFoldDB" id="A0A0B7NDZ3"/>
<dbReference type="InterPro" id="IPR036397">
    <property type="entry name" value="RNaseH_sf"/>
</dbReference>
<dbReference type="GO" id="GO:0003676">
    <property type="term" value="F:nucleic acid binding"/>
    <property type="evidence" value="ECO:0007669"/>
    <property type="project" value="InterPro"/>
</dbReference>
<dbReference type="PANTHER" id="PTHR47765:SF2">
    <property type="entry name" value="EXONUCLEASE MUT-7 HOMOLOG"/>
    <property type="match status" value="1"/>
</dbReference>
<dbReference type="EMBL" id="LN729400">
    <property type="protein sequence ID" value="CEP13176.1"/>
    <property type="molecule type" value="Genomic_DNA"/>
</dbReference>
<sequence>MNDLGTDFVNGECEEPNPVYIGFDIEWVASENGQWITGRKTALIQIAYKKDDFFFALVCTAKTNKRPTRPAIKTHTVVEMPSSVQDWQKFKSTSLSLQRICEECLGQSLQKEAGLRFEGWEDEVLLQEKIDYAALDTWVALELFDHFKNIPISNVPLDANSISIGQNVAIFTSFKNLPVA</sequence>
<dbReference type="InterPro" id="IPR002562">
    <property type="entry name" value="3'-5'_exonuclease_dom"/>
</dbReference>
<dbReference type="SUPFAM" id="SSF53098">
    <property type="entry name" value="Ribonuclease H-like"/>
    <property type="match status" value="1"/>
</dbReference>
<dbReference type="InterPro" id="IPR052408">
    <property type="entry name" value="Exonuclease_MUT-7-like"/>
</dbReference>
<dbReference type="PANTHER" id="PTHR47765">
    <property type="entry name" value="3'-5' EXONUCLEASE DOMAIN-CONTAINING PROTEIN"/>
    <property type="match status" value="1"/>
</dbReference>
<dbReference type="Proteomes" id="UP000054107">
    <property type="component" value="Unassembled WGS sequence"/>
</dbReference>
<evidence type="ECO:0000259" key="1">
    <source>
        <dbReference type="Pfam" id="PF01612"/>
    </source>
</evidence>
<dbReference type="OrthoDB" id="18193at2759"/>
<proteinExistence type="predicted"/>
<keyword evidence="3" id="KW-1185">Reference proteome</keyword>
<organism evidence="2 3">
    <name type="scientific">Parasitella parasitica</name>
    <dbReference type="NCBI Taxonomy" id="35722"/>
    <lineage>
        <taxon>Eukaryota</taxon>
        <taxon>Fungi</taxon>
        <taxon>Fungi incertae sedis</taxon>
        <taxon>Mucoromycota</taxon>
        <taxon>Mucoromycotina</taxon>
        <taxon>Mucoromycetes</taxon>
        <taxon>Mucorales</taxon>
        <taxon>Mucorineae</taxon>
        <taxon>Mucoraceae</taxon>
        <taxon>Parasitella</taxon>
    </lineage>
</organism>
<feature type="domain" description="3'-5' exonuclease" evidence="1">
    <location>
        <begin position="93"/>
        <end position="149"/>
    </location>
</feature>
<dbReference type="InterPro" id="IPR012337">
    <property type="entry name" value="RNaseH-like_sf"/>
</dbReference>
<name>A0A0B7NDZ3_9FUNG</name>
<evidence type="ECO:0000313" key="2">
    <source>
        <dbReference type="EMBL" id="CEP13176.1"/>
    </source>
</evidence>
<accession>A0A0B7NDZ3</accession>
<dbReference type="GO" id="GO:0006139">
    <property type="term" value="P:nucleobase-containing compound metabolic process"/>
    <property type="evidence" value="ECO:0007669"/>
    <property type="project" value="InterPro"/>
</dbReference>
<gene>
    <name evidence="2" type="primary">PARPA_07225.1 scaffold 26858</name>
</gene>
<evidence type="ECO:0000313" key="3">
    <source>
        <dbReference type="Proteomes" id="UP000054107"/>
    </source>
</evidence>
<dbReference type="GO" id="GO:0008408">
    <property type="term" value="F:3'-5' exonuclease activity"/>
    <property type="evidence" value="ECO:0007669"/>
    <property type="project" value="InterPro"/>
</dbReference>
<reference evidence="2 3" key="1">
    <citation type="submission" date="2014-09" db="EMBL/GenBank/DDBJ databases">
        <authorList>
            <person name="Ellenberger Sabrina"/>
        </authorList>
    </citation>
    <scope>NUCLEOTIDE SEQUENCE [LARGE SCALE GENOMIC DNA]</scope>
    <source>
        <strain evidence="2 3">CBS 412.66</strain>
    </source>
</reference>
<dbReference type="Pfam" id="PF01612">
    <property type="entry name" value="DNA_pol_A_exo1"/>
    <property type="match status" value="1"/>
</dbReference>